<dbReference type="GO" id="GO:0003700">
    <property type="term" value="F:DNA-binding transcription factor activity"/>
    <property type="evidence" value="ECO:0007669"/>
    <property type="project" value="InterPro"/>
</dbReference>
<evidence type="ECO:0000313" key="2">
    <source>
        <dbReference type="EMBL" id="TCO13735.1"/>
    </source>
</evidence>
<name>A0A4R2GTU3_9HYPH</name>
<dbReference type="AlphaFoldDB" id="A0A4R2GTU3"/>
<dbReference type="SMART" id="SM00347">
    <property type="entry name" value="HTH_MARR"/>
    <property type="match status" value="1"/>
</dbReference>
<dbReference type="PROSITE" id="PS50995">
    <property type="entry name" value="HTH_MARR_2"/>
    <property type="match status" value="1"/>
</dbReference>
<dbReference type="SUPFAM" id="SSF46785">
    <property type="entry name" value="Winged helix' DNA-binding domain"/>
    <property type="match status" value="1"/>
</dbReference>
<dbReference type="GO" id="GO:0003677">
    <property type="term" value="F:DNA binding"/>
    <property type="evidence" value="ECO:0007669"/>
    <property type="project" value="UniProtKB-KW"/>
</dbReference>
<dbReference type="InterPro" id="IPR036388">
    <property type="entry name" value="WH-like_DNA-bd_sf"/>
</dbReference>
<dbReference type="PANTHER" id="PTHR33164:SF89">
    <property type="entry name" value="MARR FAMILY REGULATORY PROTEIN"/>
    <property type="match status" value="1"/>
</dbReference>
<dbReference type="PRINTS" id="PR00598">
    <property type="entry name" value="HTHMARR"/>
</dbReference>
<protein>
    <submittedName>
        <fullName evidence="2">DNA-binding MarR family transcriptional regulator</fullName>
    </submittedName>
</protein>
<dbReference type="Proteomes" id="UP000294881">
    <property type="component" value="Unassembled WGS sequence"/>
</dbReference>
<dbReference type="InterPro" id="IPR039422">
    <property type="entry name" value="MarR/SlyA-like"/>
</dbReference>
<feature type="domain" description="HTH marR-type" evidence="1">
    <location>
        <begin position="21"/>
        <end position="154"/>
    </location>
</feature>
<dbReference type="InterPro" id="IPR036390">
    <property type="entry name" value="WH_DNA-bd_sf"/>
</dbReference>
<dbReference type="Pfam" id="PF12802">
    <property type="entry name" value="MarR_2"/>
    <property type="match status" value="1"/>
</dbReference>
<proteinExistence type="predicted"/>
<keyword evidence="2" id="KW-0238">DNA-binding</keyword>
<accession>A0A4R2GTU3</accession>
<dbReference type="Gene3D" id="1.10.10.10">
    <property type="entry name" value="Winged helix-like DNA-binding domain superfamily/Winged helix DNA-binding domain"/>
    <property type="match status" value="1"/>
</dbReference>
<gene>
    <name evidence="2" type="ORF">EV666_105106</name>
</gene>
<organism evidence="2 3">
    <name type="scientific">Camelimonas lactis</name>
    <dbReference type="NCBI Taxonomy" id="659006"/>
    <lineage>
        <taxon>Bacteria</taxon>
        <taxon>Pseudomonadati</taxon>
        <taxon>Pseudomonadota</taxon>
        <taxon>Alphaproteobacteria</taxon>
        <taxon>Hyphomicrobiales</taxon>
        <taxon>Chelatococcaceae</taxon>
        <taxon>Camelimonas</taxon>
    </lineage>
</organism>
<evidence type="ECO:0000313" key="3">
    <source>
        <dbReference type="Proteomes" id="UP000294881"/>
    </source>
</evidence>
<comment type="caution">
    <text evidence="2">The sequence shown here is derived from an EMBL/GenBank/DDBJ whole genome shotgun (WGS) entry which is preliminary data.</text>
</comment>
<dbReference type="InterPro" id="IPR000835">
    <property type="entry name" value="HTH_MarR-typ"/>
</dbReference>
<dbReference type="GO" id="GO:0006950">
    <property type="term" value="P:response to stress"/>
    <property type="evidence" value="ECO:0007669"/>
    <property type="project" value="TreeGrafter"/>
</dbReference>
<keyword evidence="3" id="KW-1185">Reference proteome</keyword>
<dbReference type="PANTHER" id="PTHR33164">
    <property type="entry name" value="TRANSCRIPTIONAL REGULATOR, MARR FAMILY"/>
    <property type="match status" value="1"/>
</dbReference>
<dbReference type="EMBL" id="SLWL01000005">
    <property type="protein sequence ID" value="TCO13735.1"/>
    <property type="molecule type" value="Genomic_DNA"/>
</dbReference>
<reference evidence="2 3" key="1">
    <citation type="submission" date="2019-03" db="EMBL/GenBank/DDBJ databases">
        <title>Genomic Encyclopedia of Type Strains, Phase IV (KMG-IV): sequencing the most valuable type-strain genomes for metagenomic binning, comparative biology and taxonomic classification.</title>
        <authorList>
            <person name="Goeker M."/>
        </authorList>
    </citation>
    <scope>NUCLEOTIDE SEQUENCE [LARGE SCALE GENOMIC DNA]</scope>
    <source>
        <strain evidence="2 3">DSM 22958</strain>
    </source>
</reference>
<sequence length="156" mass="17496">MTAVSRDFNVQESTIDYGPLGNDLGYVLRRAQLWVFQDFIRTMTPLDLRPAQYSVLVIIHHNPGLSQIALASALGIERARLVRLLDQLEERKLVERRPAASDRRSHAMHLTPQGERALAGALDLVATHRLACLEEFGGPNNYETLVRLLARFGAPQ</sequence>
<evidence type="ECO:0000259" key="1">
    <source>
        <dbReference type="PROSITE" id="PS50995"/>
    </source>
</evidence>